<evidence type="ECO:0000313" key="1">
    <source>
        <dbReference type="EMBL" id="GAA5073524.1"/>
    </source>
</evidence>
<evidence type="ECO:0008006" key="3">
    <source>
        <dbReference type="Google" id="ProtNLM"/>
    </source>
</evidence>
<comment type="caution">
    <text evidence="1">The sequence shown here is derived from an EMBL/GenBank/DDBJ whole genome shotgun (WGS) entry which is preliminary data.</text>
</comment>
<gene>
    <name evidence="1" type="ORF">GCM10023209_19540</name>
</gene>
<evidence type="ECO:0000313" key="2">
    <source>
        <dbReference type="Proteomes" id="UP001499910"/>
    </source>
</evidence>
<organism evidence="1 2">
    <name type="scientific">[Roseibacterium] beibuensis</name>
    <dbReference type="NCBI Taxonomy" id="1193142"/>
    <lineage>
        <taxon>Bacteria</taxon>
        <taxon>Pseudomonadati</taxon>
        <taxon>Pseudomonadota</taxon>
        <taxon>Alphaproteobacteria</taxon>
        <taxon>Rhodobacterales</taxon>
        <taxon>Roseobacteraceae</taxon>
        <taxon>Roseicyclus</taxon>
    </lineage>
</organism>
<keyword evidence="2" id="KW-1185">Reference proteome</keyword>
<protein>
    <recommendedName>
        <fullName evidence="3">Phage virion morphogenesis protein</fullName>
    </recommendedName>
</protein>
<sequence length="239" mass="27374">MFTIDDNFAEFERALSNAMQDQLPFAMSRALNDTANEIARGELPDEMQRVFDRPTRWTLRGFRYQWATKRRLAATVEPKQMMARRDYLRTQAEGGLRPQTGLERLLSARLRWAGQIVAVTPASGMRLDRYGNMSRGQLNQILSAIQAQGDPSSNTTRASRSRNAGRATYFVPRPGSRLSPGVWMRTRAGSLRKVLHFTSARPSYRKRLDVQRVGADHARDAFPAHLNLRLREAWATRRR</sequence>
<name>A0ABP9L9Y8_9RHOB</name>
<proteinExistence type="predicted"/>
<dbReference type="RefSeq" id="WP_345229458.1">
    <property type="nucleotide sequence ID" value="NZ_BAABHW010000002.1"/>
</dbReference>
<reference evidence="2" key="1">
    <citation type="journal article" date="2019" name="Int. J. Syst. Evol. Microbiol.">
        <title>The Global Catalogue of Microorganisms (GCM) 10K type strain sequencing project: providing services to taxonomists for standard genome sequencing and annotation.</title>
        <authorList>
            <consortium name="The Broad Institute Genomics Platform"/>
            <consortium name="The Broad Institute Genome Sequencing Center for Infectious Disease"/>
            <person name="Wu L."/>
            <person name="Ma J."/>
        </authorList>
    </citation>
    <scope>NUCLEOTIDE SEQUENCE [LARGE SCALE GENOMIC DNA]</scope>
    <source>
        <strain evidence="2">JCM 18015</strain>
    </source>
</reference>
<dbReference type="EMBL" id="BAABHW010000002">
    <property type="protein sequence ID" value="GAA5073524.1"/>
    <property type="molecule type" value="Genomic_DNA"/>
</dbReference>
<accession>A0ABP9L9Y8</accession>
<dbReference type="Proteomes" id="UP001499910">
    <property type="component" value="Unassembled WGS sequence"/>
</dbReference>